<feature type="transmembrane region" description="Helical" evidence="6">
    <location>
        <begin position="292"/>
        <end position="314"/>
    </location>
</feature>
<dbReference type="KEGG" id="ngf:FRF71_04350"/>
<proteinExistence type="inferred from homology"/>
<evidence type="ECO:0000256" key="4">
    <source>
        <dbReference type="ARBA" id="ARBA00022989"/>
    </source>
</evidence>
<feature type="domain" description="EamA" evidence="7">
    <location>
        <begin position="233"/>
        <end position="363"/>
    </location>
</feature>
<keyword evidence="9" id="KW-1185">Reference proteome</keyword>
<feature type="transmembrane region" description="Helical" evidence="6">
    <location>
        <begin position="264"/>
        <end position="286"/>
    </location>
</feature>
<feature type="transmembrane region" description="Helical" evidence="6">
    <location>
        <begin position="203"/>
        <end position="220"/>
    </location>
</feature>
<dbReference type="PANTHER" id="PTHR22911:SF6">
    <property type="entry name" value="SOLUTE CARRIER FAMILY 35 MEMBER G1"/>
    <property type="match status" value="1"/>
</dbReference>
<accession>A0A5B8S1P1</accession>
<dbReference type="EMBL" id="CP042345">
    <property type="protein sequence ID" value="QEA15426.1"/>
    <property type="molecule type" value="Genomic_DNA"/>
</dbReference>
<reference evidence="8 9" key="1">
    <citation type="journal article" date="2013" name="J. Microbiol. Biotechnol.">
        <title>Novosphingobium ginsenosidimutans sp. nov., with the ability to convert ginsenoside.</title>
        <authorList>
            <person name="Kim J.K."/>
            <person name="He D."/>
            <person name="Liu Q.M."/>
            <person name="Park H.Y."/>
            <person name="Jung M.S."/>
            <person name="Yoon M.H."/>
            <person name="Kim S.C."/>
            <person name="Im W.T."/>
        </authorList>
    </citation>
    <scope>NUCLEOTIDE SEQUENCE [LARGE SCALE GENOMIC DNA]</scope>
    <source>
        <strain evidence="8 9">FW-6</strain>
    </source>
</reference>
<feature type="transmembrane region" description="Helical" evidence="6">
    <location>
        <begin position="321"/>
        <end position="341"/>
    </location>
</feature>
<dbReference type="Gene3D" id="1.10.3730.20">
    <property type="match status" value="1"/>
</dbReference>
<dbReference type="AlphaFoldDB" id="A0A5B8S1P1"/>
<dbReference type="Proteomes" id="UP000321172">
    <property type="component" value="Chromosome"/>
</dbReference>
<keyword evidence="3 6" id="KW-0812">Transmembrane</keyword>
<dbReference type="SUPFAM" id="SSF103481">
    <property type="entry name" value="Multidrug resistance efflux transporter EmrE"/>
    <property type="match status" value="2"/>
</dbReference>
<dbReference type="GO" id="GO:0016020">
    <property type="term" value="C:membrane"/>
    <property type="evidence" value="ECO:0007669"/>
    <property type="project" value="UniProtKB-SubCell"/>
</dbReference>
<keyword evidence="5 6" id="KW-0472">Membrane</keyword>
<dbReference type="Pfam" id="PF00892">
    <property type="entry name" value="EamA"/>
    <property type="match status" value="2"/>
</dbReference>
<evidence type="ECO:0000259" key="7">
    <source>
        <dbReference type="Pfam" id="PF00892"/>
    </source>
</evidence>
<feature type="transmembrane region" description="Helical" evidence="6">
    <location>
        <begin position="232"/>
        <end position="252"/>
    </location>
</feature>
<evidence type="ECO:0000256" key="5">
    <source>
        <dbReference type="ARBA" id="ARBA00023136"/>
    </source>
</evidence>
<evidence type="ECO:0000256" key="2">
    <source>
        <dbReference type="ARBA" id="ARBA00009853"/>
    </source>
</evidence>
<feature type="transmembrane region" description="Helical" evidence="6">
    <location>
        <begin position="176"/>
        <end position="196"/>
    </location>
</feature>
<evidence type="ECO:0000256" key="6">
    <source>
        <dbReference type="SAM" id="Phobius"/>
    </source>
</evidence>
<dbReference type="PANTHER" id="PTHR22911">
    <property type="entry name" value="ACYL-MALONYL CONDENSING ENZYME-RELATED"/>
    <property type="match status" value="1"/>
</dbReference>
<feature type="transmembrane region" description="Helical" evidence="6">
    <location>
        <begin position="87"/>
        <end position="103"/>
    </location>
</feature>
<dbReference type="OrthoDB" id="7818056at2"/>
<keyword evidence="4 6" id="KW-1133">Transmembrane helix</keyword>
<feature type="transmembrane region" description="Helical" evidence="6">
    <location>
        <begin position="115"/>
        <end position="135"/>
    </location>
</feature>
<evidence type="ECO:0000313" key="9">
    <source>
        <dbReference type="Proteomes" id="UP000321172"/>
    </source>
</evidence>
<organism evidence="8 9">
    <name type="scientific">Novosphingobium ginsenosidimutans</name>
    <dbReference type="NCBI Taxonomy" id="1176536"/>
    <lineage>
        <taxon>Bacteria</taxon>
        <taxon>Pseudomonadati</taxon>
        <taxon>Pseudomonadota</taxon>
        <taxon>Alphaproteobacteria</taxon>
        <taxon>Sphingomonadales</taxon>
        <taxon>Sphingomonadaceae</taxon>
        <taxon>Novosphingobium</taxon>
    </lineage>
</organism>
<evidence type="ECO:0000313" key="8">
    <source>
        <dbReference type="EMBL" id="QEA15426.1"/>
    </source>
</evidence>
<dbReference type="InterPro" id="IPR037185">
    <property type="entry name" value="EmrE-like"/>
</dbReference>
<name>A0A5B8S1P1_9SPHN</name>
<sequence>MHRALVQCHSRVASAWRRTKSPPRGCDRSSAGGEYWSIKSLFGGHRQKVTSLIQKSQPQLATPAALPYPAGKGREFVPPGQQRHHPVLPFLLAASGIALFSVMDAVMKSASLQVGAYNAMLFRSGFGVLLMLPLWRATGGRWPEGPALRLHALRGAISAGLATSFFWGLIRLPLAEAIALSFIAPLIALYLAAVMLGEKIGRGAVIASLLGFAGVLVIGAGRLGREALSEDALWGIASVLLSAVLYAFNLIFQRKQAQLASPQEVALFQMGFAGLFLALAAPWLAVTPSLPVLGEIATGAVLAAISLMLLSWAYARAEAQVLLPIEYTAFIWAALLGWLVFAEPVTVETLAGVALIVIGCWIAARKAVPAHTEQTTL</sequence>
<comment type="subcellular location">
    <subcellularLocation>
        <location evidence="1">Membrane</location>
        <topology evidence="1">Multi-pass membrane protein</topology>
    </subcellularLocation>
</comment>
<feature type="transmembrane region" description="Helical" evidence="6">
    <location>
        <begin position="147"/>
        <end position="170"/>
    </location>
</feature>
<feature type="domain" description="EamA" evidence="7">
    <location>
        <begin position="91"/>
        <end position="218"/>
    </location>
</feature>
<gene>
    <name evidence="8" type="ORF">FRF71_04350</name>
</gene>
<feature type="transmembrane region" description="Helical" evidence="6">
    <location>
        <begin position="347"/>
        <end position="364"/>
    </location>
</feature>
<protein>
    <submittedName>
        <fullName evidence="8">DMT family transporter</fullName>
    </submittedName>
</protein>
<evidence type="ECO:0000256" key="1">
    <source>
        <dbReference type="ARBA" id="ARBA00004141"/>
    </source>
</evidence>
<evidence type="ECO:0000256" key="3">
    <source>
        <dbReference type="ARBA" id="ARBA00022692"/>
    </source>
</evidence>
<comment type="similarity">
    <text evidence="2">Belongs to the drug/metabolite transporter (DMT) superfamily. 10 TMS drug/metabolite exporter (DME) (TC 2.A.7.3) family.</text>
</comment>
<dbReference type="InterPro" id="IPR000620">
    <property type="entry name" value="EamA_dom"/>
</dbReference>